<organism evidence="1 2">
    <name type="scientific">Mycena sanguinolenta</name>
    <dbReference type="NCBI Taxonomy" id="230812"/>
    <lineage>
        <taxon>Eukaryota</taxon>
        <taxon>Fungi</taxon>
        <taxon>Dikarya</taxon>
        <taxon>Basidiomycota</taxon>
        <taxon>Agaricomycotina</taxon>
        <taxon>Agaricomycetes</taxon>
        <taxon>Agaricomycetidae</taxon>
        <taxon>Agaricales</taxon>
        <taxon>Marasmiineae</taxon>
        <taxon>Mycenaceae</taxon>
        <taxon>Mycena</taxon>
    </lineage>
</organism>
<evidence type="ECO:0000313" key="1">
    <source>
        <dbReference type="EMBL" id="KAF7351611.1"/>
    </source>
</evidence>
<sequence>MLLDLAPELLERIGAQLPSSNHAILRTVCKFFNGALHSSFFSILVLKTTRNGLSVDGVEMLKVIATGETGWSVHAKMLRIIPAKPTSQEDVQGDMPVDLLAAALASLSNIRSVLWQAHNREFWTLGRSVIIDFLNGSTTLDDLELKVSGGIDLSTLDIRNLRKFTLSHYPLEALEIRLNRVLHGTPPPPPMYHDVVRLMSQNRLISLHLEGIPEWSAVWRMLQDKTYCIRPVVITTNVVTQELFDYLTSYSSSGLTKLTLVFPDGGNANESNRLADTFFETVLPLHAESLTELSCPAAYESRFSFSTHNVHVISLLHKLTSLEMSINAGAVRHVDDSRRYVDYNGTRYPIATTGRSVKVDQEDMDRVVTLLLETTATFPALQTLTIVPAETESNRGVWCGNGRIHHTAAVQVAIDNALKVFRTNVPCSAVVYAGNSTYKLQPLGGAGEVLDISRRADGRADDLQRERVEKRLIFTIKKPPDSKSLTTIRSMDGCSTVTATPPQALQAIGIILRKYLCGGKSFCIPPAWTYHLEGGRRTRKEREGIRTAGQGWIKTSVYEAIGFSQTATI</sequence>
<accession>A0A8H7CXI7</accession>
<dbReference type="EMBL" id="JACAZH010000013">
    <property type="protein sequence ID" value="KAF7351611.1"/>
    <property type="molecule type" value="Genomic_DNA"/>
</dbReference>
<comment type="caution">
    <text evidence="1">The sequence shown here is derived from an EMBL/GenBank/DDBJ whole genome shotgun (WGS) entry which is preliminary data.</text>
</comment>
<reference evidence="1" key="1">
    <citation type="submission" date="2020-05" db="EMBL/GenBank/DDBJ databases">
        <title>Mycena genomes resolve the evolution of fungal bioluminescence.</title>
        <authorList>
            <person name="Tsai I.J."/>
        </authorList>
    </citation>
    <scope>NUCLEOTIDE SEQUENCE</scope>
    <source>
        <strain evidence="1">160909Yilan</strain>
    </source>
</reference>
<keyword evidence="2" id="KW-1185">Reference proteome</keyword>
<dbReference type="OrthoDB" id="2986625at2759"/>
<gene>
    <name evidence="1" type="ORF">MSAN_01593600</name>
</gene>
<protein>
    <submittedName>
        <fullName evidence="1">F-box domain-containing protein</fullName>
    </submittedName>
</protein>
<evidence type="ECO:0000313" key="2">
    <source>
        <dbReference type="Proteomes" id="UP000623467"/>
    </source>
</evidence>
<proteinExistence type="predicted"/>
<dbReference type="Proteomes" id="UP000623467">
    <property type="component" value="Unassembled WGS sequence"/>
</dbReference>
<name>A0A8H7CXI7_9AGAR</name>
<dbReference type="AlphaFoldDB" id="A0A8H7CXI7"/>